<evidence type="ECO:0000313" key="1">
    <source>
        <dbReference type="EMBL" id="QGG49368.1"/>
    </source>
</evidence>
<dbReference type="AlphaFoldDB" id="A0A5Q2N2Z7"/>
<organism evidence="1 2">
    <name type="scientific">Heliorestis convoluta</name>
    <dbReference type="NCBI Taxonomy" id="356322"/>
    <lineage>
        <taxon>Bacteria</taxon>
        <taxon>Bacillati</taxon>
        <taxon>Bacillota</taxon>
        <taxon>Clostridia</taxon>
        <taxon>Eubacteriales</taxon>
        <taxon>Heliobacteriaceae</taxon>
        <taxon>Heliorestis</taxon>
    </lineage>
</organism>
<proteinExistence type="predicted"/>
<dbReference type="KEGG" id="hcv:FTV88_3302"/>
<dbReference type="Proteomes" id="UP000366051">
    <property type="component" value="Chromosome"/>
</dbReference>
<gene>
    <name evidence="1" type="ORF">FTV88_3302</name>
</gene>
<dbReference type="OrthoDB" id="5480418at2"/>
<dbReference type="EMBL" id="CP045875">
    <property type="protein sequence ID" value="QGG49368.1"/>
    <property type="molecule type" value="Genomic_DNA"/>
</dbReference>
<evidence type="ECO:0000313" key="2">
    <source>
        <dbReference type="Proteomes" id="UP000366051"/>
    </source>
</evidence>
<protein>
    <submittedName>
        <fullName evidence="1">Uncharacterized protein</fullName>
    </submittedName>
</protein>
<sequence length="361" mass="43106">MKCLDVENYEELKFGHIFAEQNDNIEELFEKYSANAIDYYAKKFTFINQRLEHRPEVKYDAVIYFEGNEAKQSYNPLLRKKKSKTKGYYKVQDRYGIWLCKDFIPIQRVNEWISGFGGGTSSYTLLHGFINCQNLKLTANRGTIANTEPQIVEELKKELNTILESIDEFLYKKDINTLQKWQLEEKTLRIENVEFNQRKESIAKRRILKINEISVLEPKNESELFGLFIMIYTIFPDKFDFEPLDYNTRQGIDIIARNKTDNKISDCEYWYVELKYVLSKNFNHSFSNIRWIICWDFEKDLKHGSILMSDVQDEERELYIGKDKEGKNIYYLDNQSLLTKIKIIRMKEFIEKNLGLKFQKQ</sequence>
<accession>A0A5Q2N2Z7</accession>
<reference evidence="2" key="1">
    <citation type="submission" date="2019-11" db="EMBL/GenBank/DDBJ databases">
        <title>Genome sequence of Heliorestis convoluta strain HH, an alkaliphilic and minimalistic phototrophic bacterium from a soda lake in Egypt.</title>
        <authorList>
            <person name="Dewey E.D."/>
            <person name="Stokes L.M."/>
            <person name="Burchell B.M."/>
            <person name="Shaffer K.N."/>
            <person name="Huntington A.M."/>
            <person name="Baker J.M."/>
            <person name="Nadendla S."/>
            <person name="Giglio M.G."/>
            <person name="Touchman J.W."/>
            <person name="Blankenship R.E."/>
            <person name="Madigan M.T."/>
            <person name="Sattley W.M."/>
        </authorList>
    </citation>
    <scope>NUCLEOTIDE SEQUENCE [LARGE SCALE GENOMIC DNA]</scope>
    <source>
        <strain evidence="2">HH</strain>
    </source>
</reference>
<dbReference type="RefSeq" id="WP_153726367.1">
    <property type="nucleotide sequence ID" value="NZ_CP045875.1"/>
</dbReference>
<keyword evidence="2" id="KW-1185">Reference proteome</keyword>
<name>A0A5Q2N2Z7_9FIRM</name>